<evidence type="ECO:0000313" key="12">
    <source>
        <dbReference type="EMBL" id="RQD84643.1"/>
    </source>
</evidence>
<dbReference type="NCBIfam" id="NF040770">
    <property type="entry name" value="hetero_SS_HdrA2"/>
    <property type="match status" value="1"/>
</dbReference>
<protein>
    <recommendedName>
        <fullName evidence="10">CoB--CoM heterodisulfide reductase iron-sulfur subunit A</fullName>
        <ecNumber evidence="10">1.8.-.-</ecNumber>
    </recommendedName>
</protein>
<dbReference type="SUPFAM" id="SSF54862">
    <property type="entry name" value="4Fe-4S ferredoxins"/>
    <property type="match status" value="1"/>
</dbReference>
<dbReference type="EC" id="1.8.-.-" evidence="10"/>
<evidence type="ECO:0000259" key="11">
    <source>
        <dbReference type="PROSITE" id="PS51379"/>
    </source>
</evidence>
<dbReference type="InterPro" id="IPR039650">
    <property type="entry name" value="HdrA-like"/>
</dbReference>
<dbReference type="GO" id="GO:0046872">
    <property type="term" value="F:metal ion binding"/>
    <property type="evidence" value="ECO:0007669"/>
    <property type="project" value="UniProtKB-KW"/>
</dbReference>
<dbReference type="Gene3D" id="3.40.50.720">
    <property type="entry name" value="NAD(P)-binding Rossmann-like Domain"/>
    <property type="match status" value="1"/>
</dbReference>
<dbReference type="Gene3D" id="3.30.70.20">
    <property type="match status" value="2"/>
</dbReference>
<dbReference type="SUPFAM" id="SSF51905">
    <property type="entry name" value="FAD/NAD(P)-binding domain"/>
    <property type="match status" value="1"/>
</dbReference>
<dbReference type="Proteomes" id="UP000284763">
    <property type="component" value="Unassembled WGS sequence"/>
</dbReference>
<dbReference type="InterPro" id="IPR003813">
    <property type="entry name" value="MvhD/FlpD"/>
</dbReference>
<evidence type="ECO:0000256" key="3">
    <source>
        <dbReference type="ARBA" id="ARBA00022485"/>
    </source>
</evidence>
<dbReference type="Pfam" id="PF14697">
    <property type="entry name" value="Fer4_21"/>
    <property type="match status" value="1"/>
</dbReference>
<comment type="caution">
    <text evidence="12">The sequence shown here is derived from an EMBL/GenBank/DDBJ whole genome shotgun (WGS) entry which is preliminary data.</text>
</comment>
<keyword evidence="4 10" id="KW-0285">Flavoprotein</keyword>
<dbReference type="Pfam" id="PF02662">
    <property type="entry name" value="FlpD"/>
    <property type="match status" value="1"/>
</dbReference>
<evidence type="ECO:0000256" key="5">
    <source>
        <dbReference type="ARBA" id="ARBA00022723"/>
    </source>
</evidence>
<feature type="domain" description="4Fe-4S ferredoxin-type" evidence="11">
    <location>
        <begin position="282"/>
        <end position="311"/>
    </location>
</feature>
<feature type="domain" description="4Fe-4S ferredoxin-type" evidence="11">
    <location>
        <begin position="600"/>
        <end position="629"/>
    </location>
</feature>
<keyword evidence="9 10" id="KW-0411">Iron-sulfur</keyword>
<proteinExistence type="inferred from homology"/>
<evidence type="ECO:0000256" key="8">
    <source>
        <dbReference type="ARBA" id="ARBA00023004"/>
    </source>
</evidence>
<keyword evidence="3 10" id="KW-0004">4Fe-4S</keyword>
<dbReference type="InterPro" id="IPR036188">
    <property type="entry name" value="FAD/NAD-bd_sf"/>
</dbReference>
<evidence type="ECO:0000256" key="2">
    <source>
        <dbReference type="ARBA" id="ARBA00006561"/>
    </source>
</evidence>
<sequence length="784" mass="86363">MNIGVYICHCGLNIANIVNVDVLVEKVENLEDVSLVRNIQFTCSDTGQERIIDDVKEYGLDRILIAACSPKLHEQTFRNVAEKAGLNPYMVEMVNIREQCSWVHSDNPQMATQKGYSLIKMGLARLRLLKPLDVDTVQVNKNVLVIGGGVAGIEAALNLAESGFHVYMVEKEPTIGGKMALLNEVFPTNDCSICVLAPKMTEVNNHPNIELFTLSEITEIKGNVGNFSVSVTSKPRYVLEDKCKGCIEDCSRVCQVEVPGKFDYGLGKKKAISVAIPQAVPQVAYIDTDYCVGCGLCQLACPSEAIDYEQEEEVVVLSVGAIIVATGYKLFDAAKKEEYMYGRNVDIITTMELERLLNASGPTRGKVVVPSTRKTPKKVAFIQCVGSRDESVGNPHCSRVCCMSSLKDAQLLKERYPETNITIHYIDIRASGEMYEEYYSKTQSMGIEFIRGKASEVIENENGELILRFEDTLEQEITQRKYDLVVLATGMEPTESTITISNMLNLSCRTDGFFSIAHPKMRPVDSHIEGVFVAGCATGPKDIQSSIAQGSAAAAKSIRLLNLGKLETDPLCAMVDSSKCISCGLCEKICRFGKIKITDKKAEVDELSCQGCGTCSAACPTDAIDMRYFTDEQINAQIHAALEVKEEFPLIISFLCNWCSYSCADLAGVSRLNYPTNIRIIRLMCAGRVDPEFVITALENGADGVLVAGCKLGECHYVHANYSAKRRLEALQQVLEETGIRSSRLKLLWISASECDRFASTIEEFVAELKELGPIGHEVLRDLK</sequence>
<evidence type="ECO:0000256" key="10">
    <source>
        <dbReference type="RuleBase" id="RU366072"/>
    </source>
</evidence>
<evidence type="ECO:0000313" key="13">
    <source>
        <dbReference type="Proteomes" id="UP000284763"/>
    </source>
</evidence>
<name>A0A3R7XU58_9EURY</name>
<evidence type="ECO:0000256" key="7">
    <source>
        <dbReference type="ARBA" id="ARBA00023002"/>
    </source>
</evidence>
<evidence type="ECO:0000256" key="1">
    <source>
        <dbReference type="ARBA" id="ARBA00001974"/>
    </source>
</evidence>
<comment type="function">
    <text evidence="10">Part of a complex that catalyzes the reversible reduction of CoM-S-S-CoB to the thiol-coenzymes H-S-CoM (coenzyme M) and H-S-CoB (coenzyme B).</text>
</comment>
<keyword evidence="6 10" id="KW-0274">FAD</keyword>
<dbReference type="Pfam" id="PF00037">
    <property type="entry name" value="Fer4"/>
    <property type="match status" value="1"/>
</dbReference>
<evidence type="ECO:0000256" key="6">
    <source>
        <dbReference type="ARBA" id="ARBA00022827"/>
    </source>
</evidence>
<feature type="domain" description="4Fe-4S ferredoxin-type" evidence="11">
    <location>
        <begin position="571"/>
        <end position="599"/>
    </location>
</feature>
<dbReference type="EMBL" id="QZAB01000356">
    <property type="protein sequence ID" value="RQD84643.1"/>
    <property type="molecule type" value="Genomic_DNA"/>
</dbReference>
<dbReference type="InterPro" id="IPR017900">
    <property type="entry name" value="4Fe4S_Fe_S_CS"/>
</dbReference>
<evidence type="ECO:0000256" key="4">
    <source>
        <dbReference type="ARBA" id="ARBA00022630"/>
    </source>
</evidence>
<keyword evidence="7 10" id="KW-0560">Oxidoreductase</keyword>
<gene>
    <name evidence="12" type="ORF">D5R95_05705</name>
</gene>
<keyword evidence="5 10" id="KW-0479">Metal-binding</keyword>
<dbReference type="UniPathway" id="UPA00647">
    <property type="reaction ID" value="UER00700"/>
</dbReference>
<dbReference type="GO" id="GO:0016491">
    <property type="term" value="F:oxidoreductase activity"/>
    <property type="evidence" value="ECO:0007669"/>
    <property type="project" value="UniProtKB-UniRule"/>
</dbReference>
<dbReference type="PANTHER" id="PTHR43498:SF1">
    <property type="entry name" value="COB--COM HETERODISULFIDE REDUCTASE IRON-SULFUR SUBUNIT A"/>
    <property type="match status" value="1"/>
</dbReference>
<comment type="similarity">
    <text evidence="2 10">Belongs to the HdrA family.</text>
</comment>
<dbReference type="AlphaFoldDB" id="A0A3R7XU58"/>
<comment type="cofactor">
    <cofactor evidence="10">
        <name>[4Fe-4S] cluster</name>
        <dbReference type="ChEBI" id="CHEBI:49883"/>
    </cofactor>
</comment>
<dbReference type="PRINTS" id="PR00368">
    <property type="entry name" value="FADPNR"/>
</dbReference>
<dbReference type="PROSITE" id="PS00198">
    <property type="entry name" value="4FE4S_FER_1"/>
    <property type="match status" value="2"/>
</dbReference>
<dbReference type="PROSITE" id="PS51379">
    <property type="entry name" value="4FE4S_FER_2"/>
    <property type="match status" value="4"/>
</dbReference>
<dbReference type="Gene3D" id="3.50.50.60">
    <property type="entry name" value="FAD/NAD(P)-binding domain"/>
    <property type="match status" value="1"/>
</dbReference>
<accession>A0A3R7XU58</accession>
<dbReference type="Pfam" id="PF12831">
    <property type="entry name" value="FAD_oxidored"/>
    <property type="match status" value="1"/>
</dbReference>
<comment type="subunit">
    <text evidence="10">The ferredoxin:CoB-CoM heterodisulfide reductase is composed of three subunits; HdrA, HdrB and HdrC.</text>
</comment>
<feature type="domain" description="4Fe-4S ferredoxin-type" evidence="11">
    <location>
        <begin position="234"/>
        <end position="265"/>
    </location>
</feature>
<dbReference type="GO" id="GO:0051539">
    <property type="term" value="F:4 iron, 4 sulfur cluster binding"/>
    <property type="evidence" value="ECO:0007669"/>
    <property type="project" value="UniProtKB-UniRule"/>
</dbReference>
<keyword evidence="8 10" id="KW-0408">Iron</keyword>
<organism evidence="12 13">
    <name type="scientific">Methanosalsum natronophilum</name>
    <dbReference type="NCBI Taxonomy" id="768733"/>
    <lineage>
        <taxon>Archaea</taxon>
        <taxon>Methanobacteriati</taxon>
        <taxon>Methanobacteriota</taxon>
        <taxon>Stenosarchaea group</taxon>
        <taxon>Methanomicrobia</taxon>
        <taxon>Methanosarcinales</taxon>
        <taxon>Methanosarcinaceae</taxon>
        <taxon>Methanosalsum</taxon>
    </lineage>
</organism>
<comment type="pathway">
    <text evidence="10">Cofactor metabolism; coenzyme M-coenzyme B heterodisulfide reduction; coenzyme B and coenzyme M from coenzyme M-coenzyme B heterodisulfide: step 1/1.</text>
</comment>
<reference evidence="12 13" key="1">
    <citation type="submission" date="2018-08" db="EMBL/GenBank/DDBJ databases">
        <title>The metabolism and importance of syntrophic acetate oxidation coupled to methane or sulfide production in haloalkaline environments.</title>
        <authorList>
            <person name="Timmers P.H.A."/>
            <person name="Vavourakis C.D."/>
            <person name="Sorokin D.Y."/>
            <person name="Sinninghe Damste J.S."/>
            <person name="Muyzer G."/>
            <person name="Stams A.J.M."/>
            <person name="Plugge C.M."/>
        </authorList>
    </citation>
    <scope>NUCLEOTIDE SEQUENCE [LARGE SCALE GENOMIC DNA]</scope>
    <source>
        <strain evidence="12">MSAO_Arc3</strain>
    </source>
</reference>
<dbReference type="InterPro" id="IPR017896">
    <property type="entry name" value="4Fe4S_Fe-S-bd"/>
</dbReference>
<comment type="cofactor">
    <cofactor evidence="1 10">
        <name>FAD</name>
        <dbReference type="ChEBI" id="CHEBI:57692"/>
    </cofactor>
</comment>
<evidence type="ECO:0000256" key="9">
    <source>
        <dbReference type="ARBA" id="ARBA00023014"/>
    </source>
</evidence>
<dbReference type="PANTHER" id="PTHR43498">
    <property type="entry name" value="FERREDOXIN:COB-COM HETERODISULFIDE REDUCTASE SUBUNIT A"/>
    <property type="match status" value="1"/>
</dbReference>